<dbReference type="Proteomes" id="UP001302949">
    <property type="component" value="Unassembled WGS sequence"/>
</dbReference>
<dbReference type="InterPro" id="IPR017941">
    <property type="entry name" value="Rieske_2Fe-2S"/>
</dbReference>
<evidence type="ECO:0000256" key="3">
    <source>
        <dbReference type="ARBA" id="ARBA00023004"/>
    </source>
</evidence>
<dbReference type="RefSeq" id="WP_323295139.1">
    <property type="nucleotide sequence ID" value="NZ_JAYFUM010000003.1"/>
</dbReference>
<dbReference type="PROSITE" id="PS51257">
    <property type="entry name" value="PROKAR_LIPOPROTEIN"/>
    <property type="match status" value="1"/>
</dbReference>
<organism evidence="7 8">
    <name type="scientific">Arcicella rigui</name>
    <dbReference type="NCBI Taxonomy" id="797020"/>
    <lineage>
        <taxon>Bacteria</taxon>
        <taxon>Pseudomonadati</taxon>
        <taxon>Bacteroidota</taxon>
        <taxon>Cytophagia</taxon>
        <taxon>Cytophagales</taxon>
        <taxon>Flectobacillaceae</taxon>
        <taxon>Arcicella</taxon>
    </lineage>
</organism>
<dbReference type="EMBL" id="JAYFUM010000003">
    <property type="protein sequence ID" value="MEA5137971.1"/>
    <property type="molecule type" value="Genomic_DNA"/>
</dbReference>
<dbReference type="PROSITE" id="PS51296">
    <property type="entry name" value="RIESKE"/>
    <property type="match status" value="1"/>
</dbReference>
<evidence type="ECO:0000313" key="8">
    <source>
        <dbReference type="Proteomes" id="UP001302949"/>
    </source>
</evidence>
<accession>A0ABU5Q552</accession>
<protein>
    <submittedName>
        <fullName evidence="7">(2Fe-2S)-binding protein</fullName>
    </submittedName>
</protein>
<dbReference type="InterPro" id="IPR036922">
    <property type="entry name" value="Rieske_2Fe-2S_sf"/>
</dbReference>
<feature type="region of interest" description="Disordered" evidence="5">
    <location>
        <begin position="35"/>
        <end position="68"/>
    </location>
</feature>
<dbReference type="SUPFAM" id="SSF50022">
    <property type="entry name" value="ISP domain"/>
    <property type="match status" value="1"/>
</dbReference>
<evidence type="ECO:0000256" key="2">
    <source>
        <dbReference type="ARBA" id="ARBA00022723"/>
    </source>
</evidence>
<comment type="caution">
    <text evidence="7">The sequence shown here is derived from an EMBL/GenBank/DDBJ whole genome shotgun (WGS) entry which is preliminary data.</text>
</comment>
<keyword evidence="1" id="KW-0001">2Fe-2S</keyword>
<evidence type="ECO:0000259" key="6">
    <source>
        <dbReference type="PROSITE" id="PS51296"/>
    </source>
</evidence>
<dbReference type="Gene3D" id="2.102.10.10">
    <property type="entry name" value="Rieske [2Fe-2S] iron-sulphur domain"/>
    <property type="match status" value="1"/>
</dbReference>
<reference evidence="7 8" key="1">
    <citation type="submission" date="2023-12" db="EMBL/GenBank/DDBJ databases">
        <title>Novel species of the genus Arcicella isolated from rivers.</title>
        <authorList>
            <person name="Lu H."/>
        </authorList>
    </citation>
    <scope>NUCLEOTIDE SEQUENCE [LARGE SCALE GENOMIC DNA]</scope>
    <source>
        <strain evidence="7 8">KCTC 23307</strain>
    </source>
</reference>
<keyword evidence="2" id="KW-0479">Metal-binding</keyword>
<keyword evidence="4" id="KW-0411">Iron-sulfur</keyword>
<name>A0ABU5Q552_9BACT</name>
<evidence type="ECO:0000256" key="4">
    <source>
        <dbReference type="ARBA" id="ARBA00023014"/>
    </source>
</evidence>
<proteinExistence type="predicted"/>
<gene>
    <name evidence="7" type="ORF">VB248_02425</name>
</gene>
<evidence type="ECO:0000256" key="1">
    <source>
        <dbReference type="ARBA" id="ARBA00022714"/>
    </source>
</evidence>
<sequence length="174" mass="17927">MKRHEFLKSIGFRGAALMAVLTACTKAEDSVLPALTISPSTDSGTSTTTDSTSTGTGSSSGTGTSSGTDLSTITNRLLTIDLSSSSAANLKTVGGYITQSGIVVAQASAGVYVAATQTCSHEPKKRVIFNVNEYYCTDHGARFTLTGVGKNSFGSKGLTVYKTATDGKTLVIYS</sequence>
<evidence type="ECO:0000313" key="7">
    <source>
        <dbReference type="EMBL" id="MEA5137971.1"/>
    </source>
</evidence>
<keyword evidence="8" id="KW-1185">Reference proteome</keyword>
<keyword evidence="3" id="KW-0408">Iron</keyword>
<evidence type="ECO:0000256" key="5">
    <source>
        <dbReference type="SAM" id="MobiDB-lite"/>
    </source>
</evidence>
<feature type="compositionally biased region" description="Low complexity" evidence="5">
    <location>
        <begin position="36"/>
        <end position="68"/>
    </location>
</feature>
<feature type="domain" description="Rieske" evidence="6">
    <location>
        <begin position="79"/>
        <end position="172"/>
    </location>
</feature>